<dbReference type="PANTHER" id="PTHR35861">
    <property type="match status" value="1"/>
</dbReference>
<dbReference type="InterPro" id="IPR052042">
    <property type="entry name" value="Tail_sheath_structural"/>
</dbReference>
<reference evidence="4" key="1">
    <citation type="submission" date="2018-05" db="EMBL/GenBank/DDBJ databases">
        <authorList>
            <person name="Lanie J.A."/>
            <person name="Ng W.-L."/>
            <person name="Kazmierczak K.M."/>
            <person name="Andrzejewski T.M."/>
            <person name="Davidsen T.M."/>
            <person name="Wayne K.J."/>
            <person name="Tettelin H."/>
            <person name="Glass J.I."/>
            <person name="Rusch D."/>
            <person name="Podicherti R."/>
            <person name="Tsui H.-C.T."/>
            <person name="Winkler M.E."/>
        </authorList>
    </citation>
    <scope>NUCLEOTIDE SEQUENCE</scope>
</reference>
<dbReference type="InterPro" id="IPR020287">
    <property type="entry name" value="Tail_sheath_C"/>
</dbReference>
<comment type="similarity">
    <text evidence="1">Belongs to the myoviridae tail sheath protein family.</text>
</comment>
<evidence type="ECO:0008006" key="5">
    <source>
        <dbReference type="Google" id="ProtNLM"/>
    </source>
</evidence>
<protein>
    <recommendedName>
        <fullName evidence="5">Tail sheath protein subtilisin-like domain-containing protein</fullName>
    </recommendedName>
</protein>
<dbReference type="Pfam" id="PF17482">
    <property type="entry name" value="Phage_sheath_1C"/>
    <property type="match status" value="1"/>
</dbReference>
<dbReference type="PANTHER" id="PTHR35861:SF1">
    <property type="entry name" value="PHAGE TAIL SHEATH PROTEIN"/>
    <property type="match status" value="1"/>
</dbReference>
<feature type="non-terminal residue" evidence="4">
    <location>
        <position position="1"/>
    </location>
</feature>
<evidence type="ECO:0000313" key="4">
    <source>
        <dbReference type="EMBL" id="SVB24991.1"/>
    </source>
</evidence>
<dbReference type="EMBL" id="UINC01034325">
    <property type="protein sequence ID" value="SVB24991.1"/>
    <property type="molecule type" value="Genomic_DNA"/>
</dbReference>
<accession>A0A382CH64</accession>
<dbReference type="AlphaFoldDB" id="A0A382CH64"/>
<sequence>SGIVQEISASLDTGSANYVDKVVTSDPKNNTDYVYLYKQFKNTANTAATVWGTLTVTGSTSASAGLDFQGGANSSYTGQYDAVGAGTSWGGNSDYSVARTPYIIDQGATGASQQRNLFRFYSLSHGSNVNSSMKVCILNIKSAGTIPGSDYGSFSVQVRRHAPGENGDNVVLEQWDDCNFNKTAPNYFAKQIGDRHMTIDSNGKLTYHGDYPNRSKHIRVGDYSSLENHPSSVVPYGFGKVVTPILGSWIPTGSFKTQQTNTLGNFDSNQFYGFDFANKDAQSYLAPIPNGAGNGNNDVFSLNNVYGHANAGTILSVDTFSSNAEAVTLALSDIAQRKFAVPFQFGFDGNDPKTIAKTGNDTSNTNTMGFDCSGANASGSKSYKRAIDAISNPDEIDINLLVMPGVLHSQDGSNCHNSVTEYAISKIEARADAFYIMDGFHWGDTIQQSVDGVKSLDTNYSGVYYPWVKILDSSDNTPVWVPPSVALTGVFSFNDQIGQEWFAPAGLNRGGLTIATEAKTRLTHSERDKLYENRVNPIATFPGQGVTVFGQKTLQAKPSALDRINVRRLLINLKKFIASTSRFLVFEQNTTATRNRFLNVVNPYLESVQSNSGLSAFRVVMDDSNNTPDEIDRNRLVGQIFIQPTRTAE</sequence>
<feature type="domain" description="Tail sheath protein C-terminal" evidence="3">
    <location>
        <begin position="557"/>
        <end position="648"/>
    </location>
</feature>
<dbReference type="InterPro" id="IPR035089">
    <property type="entry name" value="Phage_sheath_subtilisin"/>
</dbReference>
<gene>
    <name evidence="4" type="ORF">METZ01_LOCUS177845</name>
</gene>
<proteinExistence type="inferred from homology"/>
<evidence type="ECO:0000259" key="3">
    <source>
        <dbReference type="Pfam" id="PF17482"/>
    </source>
</evidence>
<evidence type="ECO:0000256" key="1">
    <source>
        <dbReference type="ARBA" id="ARBA00008005"/>
    </source>
</evidence>
<organism evidence="4">
    <name type="scientific">marine metagenome</name>
    <dbReference type="NCBI Taxonomy" id="408172"/>
    <lineage>
        <taxon>unclassified sequences</taxon>
        <taxon>metagenomes</taxon>
        <taxon>ecological metagenomes</taxon>
    </lineage>
</organism>
<feature type="non-terminal residue" evidence="4">
    <location>
        <position position="649"/>
    </location>
</feature>
<dbReference type="Gene3D" id="3.40.50.11780">
    <property type="match status" value="1"/>
</dbReference>
<name>A0A382CH64_9ZZZZ</name>
<dbReference type="Pfam" id="PF04984">
    <property type="entry name" value="Phage_sheath_1"/>
    <property type="match status" value="1"/>
</dbReference>
<evidence type="ECO:0000259" key="2">
    <source>
        <dbReference type="Pfam" id="PF04984"/>
    </source>
</evidence>
<feature type="domain" description="Tail sheath protein subtilisin-like" evidence="2">
    <location>
        <begin position="379"/>
        <end position="553"/>
    </location>
</feature>